<gene>
    <name evidence="2" type="ORF">VIBNISOn1_820057</name>
</gene>
<evidence type="ECO:0000313" key="2">
    <source>
        <dbReference type="EMBL" id="CCO49377.1"/>
    </source>
</evidence>
<protein>
    <submittedName>
        <fullName evidence="2">Chromosome segregation ATPase</fullName>
    </submittedName>
</protein>
<sequence length="98" mass="10974">MASINGLPPVVVPNTNKTQKQSKVKKNDGKQPTSQPTKVADAVAKTIRHVNESDIHKAQIQYDLPEGRSRRAMEEYMDVMNQAKKEELAQLLGVDIYI</sequence>
<name>A0AAV2VXA2_9VIBR</name>
<dbReference type="EMBL" id="CAOF01000178">
    <property type="protein sequence ID" value="CCO49377.1"/>
    <property type="molecule type" value="Genomic_DNA"/>
</dbReference>
<reference evidence="2 3" key="1">
    <citation type="journal article" date="2013" name="ISME J.">
        <title>Comparative genomics of pathogenic lineages of Vibrio nigripulchritudo identifies virulence-associated traits.</title>
        <authorList>
            <person name="Goudenege D."/>
            <person name="Labreuche Y."/>
            <person name="Krin E."/>
            <person name="Ansquer D."/>
            <person name="Mangenot S."/>
            <person name="Calteau A."/>
            <person name="Medigue C."/>
            <person name="Mazel D."/>
            <person name="Polz M.F."/>
            <person name="Le Roux F."/>
        </authorList>
    </citation>
    <scope>NUCLEOTIDE SEQUENCE [LARGE SCALE GENOMIC DNA]</scope>
    <source>
        <strain evidence="2 3">SOn1</strain>
    </source>
</reference>
<evidence type="ECO:0000313" key="3">
    <source>
        <dbReference type="Proteomes" id="UP000018211"/>
    </source>
</evidence>
<comment type="caution">
    <text evidence="2">The sequence shown here is derived from an EMBL/GenBank/DDBJ whole genome shotgun (WGS) entry which is preliminary data.</text>
</comment>
<dbReference type="AlphaFoldDB" id="A0AAV2VXA2"/>
<dbReference type="Proteomes" id="UP000018211">
    <property type="component" value="Unassembled WGS sequence"/>
</dbReference>
<accession>A0AAV2VXA2</accession>
<organism evidence="2 3">
    <name type="scientific">Vibrio nigripulchritudo SOn1</name>
    <dbReference type="NCBI Taxonomy" id="1238450"/>
    <lineage>
        <taxon>Bacteria</taxon>
        <taxon>Pseudomonadati</taxon>
        <taxon>Pseudomonadota</taxon>
        <taxon>Gammaproteobacteria</taxon>
        <taxon>Vibrionales</taxon>
        <taxon>Vibrionaceae</taxon>
        <taxon>Vibrio</taxon>
    </lineage>
</organism>
<dbReference type="GeneID" id="97540426"/>
<dbReference type="RefSeq" id="WP_022551301.1">
    <property type="nucleotide sequence ID" value="NZ_LK391965.1"/>
</dbReference>
<evidence type="ECO:0000256" key="1">
    <source>
        <dbReference type="SAM" id="MobiDB-lite"/>
    </source>
</evidence>
<feature type="region of interest" description="Disordered" evidence="1">
    <location>
        <begin position="1"/>
        <end position="39"/>
    </location>
</feature>
<proteinExistence type="predicted"/>